<dbReference type="CDD" id="cd13537">
    <property type="entry name" value="PBP2_YvgL_like"/>
    <property type="match status" value="1"/>
</dbReference>
<evidence type="ECO:0000256" key="3">
    <source>
        <dbReference type="ARBA" id="ARBA00022729"/>
    </source>
</evidence>
<evidence type="ECO:0000256" key="1">
    <source>
        <dbReference type="ARBA" id="ARBA00009175"/>
    </source>
</evidence>
<reference evidence="5" key="1">
    <citation type="journal article" date="2019" name="Int. J. Syst. Evol. Microbiol.">
        <title>The Global Catalogue of Microorganisms (GCM) 10K type strain sequencing project: providing services to taxonomists for standard genome sequencing and annotation.</title>
        <authorList>
            <consortium name="The Broad Institute Genomics Platform"/>
            <consortium name="The Broad Institute Genome Sequencing Center for Infectious Disease"/>
            <person name="Wu L."/>
            <person name="Ma J."/>
        </authorList>
    </citation>
    <scope>NUCLEOTIDE SEQUENCE [LARGE SCALE GENOMIC DNA]</scope>
    <source>
        <strain evidence="5">KCTC 3950</strain>
    </source>
</reference>
<dbReference type="RefSeq" id="WP_377605139.1">
    <property type="nucleotide sequence ID" value="NZ_JBHUME010000011.1"/>
</dbReference>
<dbReference type="InterPro" id="IPR041879">
    <property type="entry name" value="YvgL-like_PBP2"/>
</dbReference>
<dbReference type="Proteomes" id="UP001597541">
    <property type="component" value="Unassembled WGS sequence"/>
</dbReference>
<comment type="caution">
    <text evidence="4">The sequence shown here is derived from an EMBL/GenBank/DDBJ whole genome shotgun (WGS) entry which is preliminary data.</text>
</comment>
<accession>A0ABW5PIA4</accession>
<evidence type="ECO:0000256" key="2">
    <source>
        <dbReference type="ARBA" id="ARBA00022723"/>
    </source>
</evidence>
<protein>
    <submittedName>
        <fullName evidence="4">Molybdate ABC transporter substrate-binding protein</fullName>
    </submittedName>
</protein>
<keyword evidence="5" id="KW-1185">Reference proteome</keyword>
<dbReference type="NCBIfam" id="TIGR01256">
    <property type="entry name" value="modA"/>
    <property type="match status" value="1"/>
</dbReference>
<dbReference type="Gene3D" id="3.40.190.10">
    <property type="entry name" value="Periplasmic binding protein-like II"/>
    <property type="match status" value="2"/>
</dbReference>
<dbReference type="EMBL" id="JBHUME010000011">
    <property type="protein sequence ID" value="MFD2614368.1"/>
    <property type="molecule type" value="Genomic_DNA"/>
</dbReference>
<dbReference type="PANTHER" id="PTHR30632:SF0">
    <property type="entry name" value="SULFATE-BINDING PROTEIN"/>
    <property type="match status" value="1"/>
</dbReference>
<dbReference type="InterPro" id="IPR005950">
    <property type="entry name" value="ModA"/>
</dbReference>
<organism evidence="4 5">
    <name type="scientific">Paenibacillus gansuensis</name>
    <dbReference type="NCBI Taxonomy" id="306542"/>
    <lineage>
        <taxon>Bacteria</taxon>
        <taxon>Bacillati</taxon>
        <taxon>Bacillota</taxon>
        <taxon>Bacilli</taxon>
        <taxon>Bacillales</taxon>
        <taxon>Paenibacillaceae</taxon>
        <taxon>Paenibacillus</taxon>
    </lineage>
</organism>
<dbReference type="InterPro" id="IPR050682">
    <property type="entry name" value="ModA/WtpA"/>
</dbReference>
<sequence>MRKRIIWFLALAVGITAGAVFVQYTQKASTAETQTELLVSAAASLKDSLTDIEGMYEKEHPGIQLQFNYGPSGTLQKQIEQGAPADLFFSAGTKQMDTLRKQGLIRESTDMLLNELVLITPRDSKLAFATVKELTRPDVRTIALGQPESVPAGQYAKETLTALKTWDVLKDKFVYAKDVRQVLTYVETGNADAGFVYKTDAMTSSKVKIAIRVNPGIHAPIIYPAGIVKQTKHPKEADDFYTYLQSEQARGVFSKYGFQLP</sequence>
<dbReference type="Pfam" id="PF13531">
    <property type="entry name" value="SBP_bac_11"/>
    <property type="match status" value="1"/>
</dbReference>
<comment type="similarity">
    <text evidence="1">Belongs to the bacterial solute-binding protein ModA family.</text>
</comment>
<keyword evidence="3" id="KW-0732">Signal</keyword>
<dbReference type="PIRSF" id="PIRSF004846">
    <property type="entry name" value="ModA"/>
    <property type="match status" value="1"/>
</dbReference>
<gene>
    <name evidence="4" type="primary">modA</name>
    <name evidence="4" type="ORF">ACFSUF_18310</name>
</gene>
<dbReference type="PANTHER" id="PTHR30632">
    <property type="entry name" value="MOLYBDATE-BINDING PERIPLASMIC PROTEIN"/>
    <property type="match status" value="1"/>
</dbReference>
<evidence type="ECO:0000313" key="4">
    <source>
        <dbReference type="EMBL" id="MFD2614368.1"/>
    </source>
</evidence>
<keyword evidence="2" id="KW-0479">Metal-binding</keyword>
<name>A0ABW5PIA4_9BACL</name>
<evidence type="ECO:0000313" key="5">
    <source>
        <dbReference type="Proteomes" id="UP001597541"/>
    </source>
</evidence>
<proteinExistence type="inferred from homology"/>
<dbReference type="SUPFAM" id="SSF53850">
    <property type="entry name" value="Periplasmic binding protein-like II"/>
    <property type="match status" value="1"/>
</dbReference>